<gene>
    <name evidence="4" type="ORF">ECC02_008824</name>
</gene>
<feature type="transmembrane region" description="Helical" evidence="3">
    <location>
        <begin position="322"/>
        <end position="343"/>
    </location>
</feature>
<dbReference type="VEuPathDB" id="TriTrypDB:BCY84_17789"/>
<reference evidence="4 5" key="1">
    <citation type="journal article" date="2019" name="Genome Biol. Evol.">
        <title>Nanopore Sequencing Significantly Improves Genome Assembly of the Protozoan Parasite Trypanosoma cruzi.</title>
        <authorList>
            <person name="Diaz-Viraque F."/>
            <person name="Pita S."/>
            <person name="Greif G."/>
            <person name="de Souza R.C.M."/>
            <person name="Iraola G."/>
            <person name="Robello C."/>
        </authorList>
    </citation>
    <scope>NUCLEOTIDE SEQUENCE [LARGE SCALE GENOMIC DNA]</scope>
    <source>
        <strain evidence="4 5">Berenice</strain>
    </source>
</reference>
<accession>A0A7J6XV10</accession>
<feature type="transmembrane region" description="Helical" evidence="3">
    <location>
        <begin position="392"/>
        <end position="414"/>
    </location>
</feature>
<evidence type="ECO:0000313" key="5">
    <source>
        <dbReference type="Proteomes" id="UP000583944"/>
    </source>
</evidence>
<dbReference type="AlphaFoldDB" id="A0A7J6XV10"/>
<feature type="transmembrane region" description="Helical" evidence="3">
    <location>
        <begin position="742"/>
        <end position="763"/>
    </location>
</feature>
<feature type="transmembrane region" description="Helical" evidence="3">
    <location>
        <begin position="454"/>
        <end position="477"/>
    </location>
</feature>
<proteinExistence type="predicted"/>
<feature type="transmembrane region" description="Helical" evidence="3">
    <location>
        <begin position="420"/>
        <end position="442"/>
    </location>
</feature>
<feature type="compositionally biased region" description="Basic residues" evidence="2">
    <location>
        <begin position="1"/>
        <end position="10"/>
    </location>
</feature>
<keyword evidence="3" id="KW-0812">Transmembrane</keyword>
<protein>
    <submittedName>
        <fullName evidence="4">Uncharacterized protein</fullName>
    </submittedName>
</protein>
<comment type="caution">
    <text evidence="4">The sequence shown here is derived from an EMBL/GenBank/DDBJ whole genome shotgun (WGS) entry which is preliminary data.</text>
</comment>
<feature type="region of interest" description="Disordered" evidence="2">
    <location>
        <begin position="1"/>
        <end position="42"/>
    </location>
</feature>
<keyword evidence="3" id="KW-0472">Membrane</keyword>
<dbReference type="EMBL" id="JABDHM010000102">
    <property type="protein sequence ID" value="KAF5218247.1"/>
    <property type="molecule type" value="Genomic_DNA"/>
</dbReference>
<organism evidence="4 5">
    <name type="scientific">Trypanosoma cruzi</name>
    <dbReference type="NCBI Taxonomy" id="5693"/>
    <lineage>
        <taxon>Eukaryota</taxon>
        <taxon>Discoba</taxon>
        <taxon>Euglenozoa</taxon>
        <taxon>Kinetoplastea</taxon>
        <taxon>Metakinetoplastina</taxon>
        <taxon>Trypanosomatida</taxon>
        <taxon>Trypanosomatidae</taxon>
        <taxon>Trypanosoma</taxon>
        <taxon>Schizotrypanum</taxon>
    </lineage>
</organism>
<evidence type="ECO:0000256" key="2">
    <source>
        <dbReference type="SAM" id="MobiDB-lite"/>
    </source>
</evidence>
<name>A0A7J6XV10_TRYCR</name>
<feature type="coiled-coil region" evidence="1">
    <location>
        <begin position="192"/>
        <end position="219"/>
    </location>
</feature>
<feature type="transmembrane region" description="Helical" evidence="3">
    <location>
        <begin position="489"/>
        <end position="510"/>
    </location>
</feature>
<feature type="transmembrane region" description="Helical" evidence="3">
    <location>
        <begin position="584"/>
        <end position="601"/>
    </location>
</feature>
<feature type="transmembrane region" description="Helical" evidence="3">
    <location>
        <begin position="680"/>
        <end position="707"/>
    </location>
</feature>
<evidence type="ECO:0000313" key="4">
    <source>
        <dbReference type="EMBL" id="KAF5218247.1"/>
    </source>
</evidence>
<evidence type="ECO:0000256" key="1">
    <source>
        <dbReference type="SAM" id="Coils"/>
    </source>
</evidence>
<feature type="transmembrane region" description="Helical" evidence="3">
    <location>
        <begin position="613"/>
        <end position="632"/>
    </location>
</feature>
<keyword evidence="1" id="KW-0175">Coiled coil</keyword>
<dbReference type="Proteomes" id="UP000583944">
    <property type="component" value="Unassembled WGS sequence"/>
</dbReference>
<sequence>MPRKRSKRSGRGAEQTNPPQPPVKSNIPFNDPTGSLKDREPQLLSPQTLIASEFLENPISSSTHCSEIGTPSSSVPTLAMVKYLLQQAAEDEESDNTAGRMILIREESALRSIIENDASMEHHAMMKALYGRSPLSSVCGSVNSWSASSRRVHSVESETRAMKPCGLWKQQEDTEVPLAKAVALPMSGSNCGVQVTSRLQDLQEEEKEEEEEEEKGSEQVLSRRFNLVPSYGTMEGLQGDANSHLGHVNSREVSSNPLFFNFVTGEEGRTIAWVLYENELPVFKIVDDSDSDFTVEIEKETKGLLRMDVNFWDFFRAMARQVLFLILSVGIFFPSMAQSGLFASMDLLTNVEGSVTRRNMMKLTLLFVDAAAIFILMPLIAFCFRGGNSIRFILLFTATITTVGSGICLMRGYTSGSFELMMISQLLHAVGLVLSVIMILFINCAKMGAFLGTISLMFITIYLWLMSFAAGIFIFLITLRFSEGEVLEVLRGFVYLTCVGPIFALAICLLPPPPPPPTDCQGTTRISYSAIDAGTMFATLRRVEFCFLLRCMACGCLLAVLFLIIEFESLLSSKLFAFTSPPFLAYLLLFTVIVALPLCLLPRFGPFVRLCEFGLLTSLAAVSLFGLMFTNIPSELVTSLTPFSLPWMPAMTAILCASSLAVVLAGLMRSLASVKMALPLVVVPAFLLTTLLSLCVALATGVAAVVLEFRLQSGNKTEGMTRSGANDTGETQAGQAVCVGHVAFGMCVGALFLQFITAARTFFAPNFK</sequence>
<feature type="transmembrane region" description="Helical" evidence="3">
    <location>
        <begin position="363"/>
        <end position="385"/>
    </location>
</feature>
<feature type="transmembrane region" description="Helical" evidence="3">
    <location>
        <begin position="647"/>
        <end position="668"/>
    </location>
</feature>
<feature type="transmembrane region" description="Helical" evidence="3">
    <location>
        <begin position="545"/>
        <end position="564"/>
    </location>
</feature>
<dbReference type="VEuPathDB" id="TriTrypDB:ECC02_008824"/>
<evidence type="ECO:0000256" key="3">
    <source>
        <dbReference type="SAM" id="Phobius"/>
    </source>
</evidence>
<keyword evidence="3" id="KW-1133">Transmembrane helix</keyword>